<gene>
    <name evidence="4" type="ORF">ETSY2_22955</name>
</gene>
<keyword evidence="5" id="KW-1185">Reference proteome</keyword>
<name>W4M5F6_9BACT</name>
<dbReference type="PANTHER" id="PTHR10605">
    <property type="entry name" value="HEPARAN SULFATE SULFOTRANSFERASE"/>
    <property type="match status" value="1"/>
</dbReference>
<sequence>MLPTFIGIGAPKAGTTWLYRCLREHPDVFMALVKETRFFDYGTIDGRMAEYHAHFTGSHGYAARGEFSTRYLTSYRAPERIQHYLPEIRLIVAVRNPMEQVYSHYWHLLRQNFHQWHPDRLPCSFETALDHYPDALLEPASYDKHLQRWRQHFHASQLLILFYDDICHQPRDVLKTVYESFSA</sequence>
<evidence type="ECO:0000256" key="2">
    <source>
        <dbReference type="ARBA" id="ARBA00023180"/>
    </source>
</evidence>
<keyword evidence="1" id="KW-0808">Transferase</keyword>
<dbReference type="InterPro" id="IPR027417">
    <property type="entry name" value="P-loop_NTPase"/>
</dbReference>
<dbReference type="InterPro" id="IPR037359">
    <property type="entry name" value="NST/OST"/>
</dbReference>
<evidence type="ECO:0000313" key="4">
    <source>
        <dbReference type="EMBL" id="ETX05430.1"/>
    </source>
</evidence>
<dbReference type="Pfam" id="PF00685">
    <property type="entry name" value="Sulfotransfer_1"/>
    <property type="match status" value="1"/>
</dbReference>
<dbReference type="AlphaFoldDB" id="W4M5F6"/>
<accession>W4M5F6</accession>
<dbReference type="SUPFAM" id="SSF52540">
    <property type="entry name" value="P-loop containing nucleoside triphosphate hydrolases"/>
    <property type="match status" value="1"/>
</dbReference>
<dbReference type="GO" id="GO:0008146">
    <property type="term" value="F:sulfotransferase activity"/>
    <property type="evidence" value="ECO:0007669"/>
    <property type="project" value="InterPro"/>
</dbReference>
<dbReference type="Gene3D" id="3.40.50.300">
    <property type="entry name" value="P-loop containing nucleotide triphosphate hydrolases"/>
    <property type="match status" value="1"/>
</dbReference>
<feature type="domain" description="Sulfotransferase" evidence="3">
    <location>
        <begin position="8"/>
        <end position="179"/>
    </location>
</feature>
<dbReference type="EMBL" id="AZHX01000951">
    <property type="protein sequence ID" value="ETX05430.1"/>
    <property type="molecule type" value="Genomic_DNA"/>
</dbReference>
<evidence type="ECO:0000256" key="1">
    <source>
        <dbReference type="ARBA" id="ARBA00022679"/>
    </source>
</evidence>
<protein>
    <recommendedName>
        <fullName evidence="3">Sulfotransferase domain-containing protein</fullName>
    </recommendedName>
</protein>
<reference evidence="4 5" key="1">
    <citation type="journal article" date="2014" name="Nature">
        <title>An environmental bacterial taxon with a large and distinct metabolic repertoire.</title>
        <authorList>
            <person name="Wilson M.C."/>
            <person name="Mori T."/>
            <person name="Ruckert C."/>
            <person name="Uria A.R."/>
            <person name="Helf M.J."/>
            <person name="Takada K."/>
            <person name="Gernert C."/>
            <person name="Steffens U.A."/>
            <person name="Heycke N."/>
            <person name="Schmitt S."/>
            <person name="Rinke C."/>
            <person name="Helfrich E.J."/>
            <person name="Brachmann A.O."/>
            <person name="Gurgui C."/>
            <person name="Wakimoto T."/>
            <person name="Kracht M."/>
            <person name="Crusemann M."/>
            <person name="Hentschel U."/>
            <person name="Abe I."/>
            <person name="Matsunaga S."/>
            <person name="Kalinowski J."/>
            <person name="Takeyama H."/>
            <person name="Piel J."/>
        </authorList>
    </citation>
    <scope>NUCLEOTIDE SEQUENCE [LARGE SCALE GENOMIC DNA]</scope>
    <source>
        <strain evidence="5">TSY2</strain>
    </source>
</reference>
<dbReference type="Proteomes" id="UP000019140">
    <property type="component" value="Unassembled WGS sequence"/>
</dbReference>
<evidence type="ECO:0000313" key="5">
    <source>
        <dbReference type="Proteomes" id="UP000019140"/>
    </source>
</evidence>
<keyword evidence="2" id="KW-0325">Glycoprotein</keyword>
<organism evidence="4 5">
    <name type="scientific">Candidatus Entotheonella gemina</name>
    <dbReference type="NCBI Taxonomy" id="1429439"/>
    <lineage>
        <taxon>Bacteria</taxon>
        <taxon>Pseudomonadati</taxon>
        <taxon>Nitrospinota/Tectimicrobiota group</taxon>
        <taxon>Candidatus Tectimicrobiota</taxon>
        <taxon>Candidatus Entotheonellia</taxon>
        <taxon>Candidatus Entotheonellales</taxon>
        <taxon>Candidatus Entotheonellaceae</taxon>
        <taxon>Candidatus Entotheonella</taxon>
    </lineage>
</organism>
<comment type="caution">
    <text evidence="4">The sequence shown here is derived from an EMBL/GenBank/DDBJ whole genome shotgun (WGS) entry which is preliminary data.</text>
</comment>
<evidence type="ECO:0000259" key="3">
    <source>
        <dbReference type="Pfam" id="PF00685"/>
    </source>
</evidence>
<proteinExistence type="predicted"/>
<dbReference type="PANTHER" id="PTHR10605:SF56">
    <property type="entry name" value="BIFUNCTIONAL HEPARAN SULFATE N-DEACETYLASE_N-SULFOTRANSFERASE"/>
    <property type="match status" value="1"/>
</dbReference>
<dbReference type="HOGENOM" id="CLU_017703_1_2_7"/>
<dbReference type="InterPro" id="IPR000863">
    <property type="entry name" value="Sulfotransferase_dom"/>
</dbReference>